<dbReference type="InterPro" id="IPR002347">
    <property type="entry name" value="SDR_fam"/>
</dbReference>
<evidence type="ECO:0000313" key="3">
    <source>
        <dbReference type="EMBL" id="SFS63401.1"/>
    </source>
</evidence>
<dbReference type="Proteomes" id="UP000198852">
    <property type="component" value="Unassembled WGS sequence"/>
</dbReference>
<gene>
    <name evidence="3" type="ORF">SAMN05660874_02159</name>
</gene>
<dbReference type="EMBL" id="FOZX01000003">
    <property type="protein sequence ID" value="SFS63401.1"/>
    <property type="molecule type" value="Genomic_DNA"/>
</dbReference>
<dbReference type="GO" id="GO:0016491">
    <property type="term" value="F:oxidoreductase activity"/>
    <property type="evidence" value="ECO:0007669"/>
    <property type="project" value="UniProtKB-KW"/>
</dbReference>
<dbReference type="PRINTS" id="PR00080">
    <property type="entry name" value="SDRFAMILY"/>
</dbReference>
<reference evidence="4" key="1">
    <citation type="submission" date="2016-10" db="EMBL/GenBank/DDBJ databases">
        <authorList>
            <person name="Varghese N."/>
            <person name="Submissions S."/>
        </authorList>
    </citation>
    <scope>NUCLEOTIDE SEQUENCE [LARGE SCALE GENOMIC DNA]</scope>
    <source>
        <strain evidence="4">DSM 44771</strain>
    </source>
</reference>
<proteinExistence type="inferred from homology"/>
<dbReference type="Gene3D" id="3.40.50.720">
    <property type="entry name" value="NAD(P)-binding Rossmann-like Domain"/>
    <property type="match status" value="1"/>
</dbReference>
<dbReference type="InterPro" id="IPR020904">
    <property type="entry name" value="Sc_DH/Rdtase_CS"/>
</dbReference>
<dbReference type="NCBIfam" id="NF005559">
    <property type="entry name" value="PRK07231.1"/>
    <property type="match status" value="1"/>
</dbReference>
<dbReference type="AlphaFoldDB" id="A0A1I6RF76"/>
<accession>A0A1I6RF76</accession>
<name>A0A1I6RF76_9PSEU</name>
<protein>
    <submittedName>
        <fullName evidence="3">3alpha(Or 20beta)-hydroxysteroid dehydrogenase</fullName>
    </submittedName>
</protein>
<dbReference type="InterPro" id="IPR036291">
    <property type="entry name" value="NAD(P)-bd_dom_sf"/>
</dbReference>
<dbReference type="PANTHER" id="PTHR24321">
    <property type="entry name" value="DEHYDROGENASES, SHORT CHAIN"/>
    <property type="match status" value="1"/>
</dbReference>
<keyword evidence="4" id="KW-1185">Reference proteome</keyword>
<comment type="similarity">
    <text evidence="1">Belongs to the short-chain dehydrogenases/reductases (SDR) family.</text>
</comment>
<evidence type="ECO:0000256" key="1">
    <source>
        <dbReference type="ARBA" id="ARBA00006484"/>
    </source>
</evidence>
<dbReference type="Pfam" id="PF13561">
    <property type="entry name" value="adh_short_C2"/>
    <property type="match status" value="1"/>
</dbReference>
<dbReference type="RefSeq" id="WP_093415865.1">
    <property type="nucleotide sequence ID" value="NZ_FOZX01000003.1"/>
</dbReference>
<keyword evidence="2" id="KW-0560">Oxidoreductase</keyword>
<organism evidence="3 4">
    <name type="scientific">Saccharopolyspora flava</name>
    <dbReference type="NCBI Taxonomy" id="95161"/>
    <lineage>
        <taxon>Bacteria</taxon>
        <taxon>Bacillati</taxon>
        <taxon>Actinomycetota</taxon>
        <taxon>Actinomycetes</taxon>
        <taxon>Pseudonocardiales</taxon>
        <taxon>Pseudonocardiaceae</taxon>
        <taxon>Saccharopolyspora</taxon>
    </lineage>
</organism>
<dbReference type="STRING" id="95161.SAMN05660874_02159"/>
<dbReference type="PANTHER" id="PTHR24321:SF8">
    <property type="entry name" value="ESTRADIOL 17-BETA-DEHYDROGENASE 8-RELATED"/>
    <property type="match status" value="1"/>
</dbReference>
<sequence>MGRLAGKVALVTGAARGQGAAIARGFVAEGASVVIGDILDAPGKELADELGASASYAHLDVSDEQDWSAAVDHTTETFGRLDVLVNNAGVLMFSALEDTSLADYERIVRVNQFGTFLGMRAATPALTAAGGGSIVNFSSVEGLGGMPQLVAYTASKFAIRGMTKAAATELGPRNIRVNSVHPGMFDTGMTRQFTGEDTDLSPIGDMVPLGRIGQPEDIAGLIIFLASDESTYCTGAEFVADGGATATHAYYRR</sequence>
<dbReference type="OrthoDB" id="3542748at2"/>
<evidence type="ECO:0000313" key="4">
    <source>
        <dbReference type="Proteomes" id="UP000198852"/>
    </source>
</evidence>
<evidence type="ECO:0000256" key="2">
    <source>
        <dbReference type="ARBA" id="ARBA00023002"/>
    </source>
</evidence>
<dbReference type="FunFam" id="3.40.50.720:FF:000084">
    <property type="entry name" value="Short-chain dehydrogenase reductase"/>
    <property type="match status" value="1"/>
</dbReference>
<dbReference type="PRINTS" id="PR00081">
    <property type="entry name" value="GDHRDH"/>
</dbReference>
<dbReference type="PROSITE" id="PS00061">
    <property type="entry name" value="ADH_SHORT"/>
    <property type="match status" value="1"/>
</dbReference>
<dbReference type="SUPFAM" id="SSF51735">
    <property type="entry name" value="NAD(P)-binding Rossmann-fold domains"/>
    <property type="match status" value="1"/>
</dbReference>